<keyword evidence="3" id="KW-0479">Metal-binding</keyword>
<dbReference type="PROSITE" id="PS51352">
    <property type="entry name" value="THIOREDOXIN_2"/>
    <property type="match status" value="1"/>
</dbReference>
<sequence>MHRLALCFLALLLAACGDPLPEHLAPEDDLTDASWALLDQDSSAVAFPADLAGRPVVLTAVYTHCPDVCLMTMANMNNIRKALGPDTSRVRFATVTFDPSRDTPAALNAYARSWNTGPDWKLLTGSEAEIASLMERIGVRYEISRRDTLASGEATYSISHTDKALLLDARGRVVETYGGSAALPEMVAEDARALLAAGA</sequence>
<dbReference type="Pfam" id="PF02630">
    <property type="entry name" value="SCO1-SenC"/>
    <property type="match status" value="1"/>
</dbReference>
<gene>
    <name evidence="6" type="ORF">BSZ36_13900</name>
</gene>
<evidence type="ECO:0000256" key="4">
    <source>
        <dbReference type="PIRSR" id="PIRSR603782-2"/>
    </source>
</evidence>
<evidence type="ECO:0000313" key="7">
    <source>
        <dbReference type="Proteomes" id="UP000216446"/>
    </source>
</evidence>
<dbReference type="CDD" id="cd02968">
    <property type="entry name" value="SCO"/>
    <property type="match status" value="1"/>
</dbReference>
<evidence type="ECO:0000259" key="5">
    <source>
        <dbReference type="PROSITE" id="PS51352"/>
    </source>
</evidence>
<dbReference type="InterPro" id="IPR003782">
    <property type="entry name" value="SCO1/SenC"/>
</dbReference>
<proteinExistence type="inferred from homology"/>
<dbReference type="SUPFAM" id="SSF52833">
    <property type="entry name" value="Thioredoxin-like"/>
    <property type="match status" value="1"/>
</dbReference>
<dbReference type="Proteomes" id="UP000216446">
    <property type="component" value="Unassembled WGS sequence"/>
</dbReference>
<dbReference type="PANTHER" id="PTHR12151:SF25">
    <property type="entry name" value="LINALOOL DEHYDRATASE_ISOMERASE DOMAIN-CONTAINING PROTEIN"/>
    <property type="match status" value="1"/>
</dbReference>
<evidence type="ECO:0000256" key="3">
    <source>
        <dbReference type="PIRSR" id="PIRSR603782-1"/>
    </source>
</evidence>
<protein>
    <recommendedName>
        <fullName evidence="5">Thioredoxin domain-containing protein</fullName>
    </recommendedName>
</protein>
<comment type="caution">
    <text evidence="6">The sequence shown here is derived from an EMBL/GenBank/DDBJ whole genome shotgun (WGS) entry which is preliminary data.</text>
</comment>
<dbReference type="PROSITE" id="PS51257">
    <property type="entry name" value="PROKAR_LIPOPROTEIN"/>
    <property type="match status" value="1"/>
</dbReference>
<name>A0A259U2B0_9BACT</name>
<keyword evidence="7" id="KW-1185">Reference proteome</keyword>
<feature type="binding site" evidence="3">
    <location>
        <position position="160"/>
    </location>
    <ligand>
        <name>Cu cation</name>
        <dbReference type="ChEBI" id="CHEBI:23378"/>
    </ligand>
</feature>
<dbReference type="OrthoDB" id="1523860at2"/>
<evidence type="ECO:0000256" key="1">
    <source>
        <dbReference type="ARBA" id="ARBA00010996"/>
    </source>
</evidence>
<dbReference type="GO" id="GO:0046872">
    <property type="term" value="F:metal ion binding"/>
    <property type="evidence" value="ECO:0007669"/>
    <property type="project" value="UniProtKB-KW"/>
</dbReference>
<feature type="domain" description="Thioredoxin" evidence="5">
    <location>
        <begin position="19"/>
        <end position="196"/>
    </location>
</feature>
<dbReference type="InParanoid" id="A0A259U2B0"/>
<dbReference type="AlphaFoldDB" id="A0A259U2B0"/>
<organism evidence="6 7">
    <name type="scientific">Rubricoccus marinus</name>
    <dbReference type="NCBI Taxonomy" id="716817"/>
    <lineage>
        <taxon>Bacteria</taxon>
        <taxon>Pseudomonadati</taxon>
        <taxon>Rhodothermota</taxon>
        <taxon>Rhodothermia</taxon>
        <taxon>Rhodothermales</taxon>
        <taxon>Rubricoccaceae</taxon>
        <taxon>Rubricoccus</taxon>
    </lineage>
</organism>
<keyword evidence="2 3" id="KW-0186">Copper</keyword>
<evidence type="ECO:0000256" key="2">
    <source>
        <dbReference type="ARBA" id="ARBA00023008"/>
    </source>
</evidence>
<evidence type="ECO:0000313" key="6">
    <source>
        <dbReference type="EMBL" id="OZC03978.1"/>
    </source>
</evidence>
<reference evidence="6 7" key="1">
    <citation type="submission" date="2016-11" db="EMBL/GenBank/DDBJ databases">
        <title>Study of marine rhodopsin-containing bacteria.</title>
        <authorList>
            <person name="Yoshizawa S."/>
            <person name="Kumagai Y."/>
            <person name="Kogure K."/>
        </authorList>
    </citation>
    <scope>NUCLEOTIDE SEQUENCE [LARGE SCALE GENOMIC DNA]</scope>
    <source>
        <strain evidence="6 7">SG-29</strain>
    </source>
</reference>
<dbReference type="RefSeq" id="WP_094549949.1">
    <property type="nucleotide sequence ID" value="NZ_MQWB01000001.1"/>
</dbReference>
<feature type="binding site" evidence="3">
    <location>
        <position position="69"/>
    </location>
    <ligand>
        <name>Cu cation</name>
        <dbReference type="ChEBI" id="CHEBI:23378"/>
    </ligand>
</feature>
<dbReference type="EMBL" id="MQWB01000001">
    <property type="protein sequence ID" value="OZC03978.1"/>
    <property type="molecule type" value="Genomic_DNA"/>
</dbReference>
<dbReference type="Gene3D" id="3.40.30.10">
    <property type="entry name" value="Glutaredoxin"/>
    <property type="match status" value="1"/>
</dbReference>
<comment type="similarity">
    <text evidence="1">Belongs to the SCO1/2 family.</text>
</comment>
<feature type="disulfide bond" description="Redox-active" evidence="4">
    <location>
        <begin position="65"/>
        <end position="69"/>
    </location>
</feature>
<dbReference type="InterPro" id="IPR013766">
    <property type="entry name" value="Thioredoxin_domain"/>
</dbReference>
<feature type="binding site" evidence="3">
    <location>
        <position position="65"/>
    </location>
    <ligand>
        <name>Cu cation</name>
        <dbReference type="ChEBI" id="CHEBI:23378"/>
    </ligand>
</feature>
<accession>A0A259U2B0</accession>
<dbReference type="PANTHER" id="PTHR12151">
    <property type="entry name" value="ELECTRON TRANSPORT PROTIN SCO1/SENC FAMILY MEMBER"/>
    <property type="match status" value="1"/>
</dbReference>
<dbReference type="InterPro" id="IPR036249">
    <property type="entry name" value="Thioredoxin-like_sf"/>
</dbReference>
<keyword evidence="4" id="KW-1015">Disulfide bond</keyword>